<gene>
    <name evidence="2" type="ORF">TCLT_LOCUS7607</name>
</gene>
<reference evidence="4" key="1">
    <citation type="submission" date="2017-02" db="UniProtKB">
        <authorList>
            <consortium name="WormBaseParasite"/>
        </authorList>
    </citation>
    <scope>IDENTIFICATION</scope>
</reference>
<proteinExistence type="predicted"/>
<dbReference type="EMBL" id="UYYF01004527">
    <property type="protein sequence ID" value="VDN05080.1"/>
    <property type="molecule type" value="Genomic_DNA"/>
</dbReference>
<feature type="transmembrane region" description="Helical" evidence="1">
    <location>
        <begin position="117"/>
        <end position="137"/>
    </location>
</feature>
<sequence length="164" mass="19548">MLNSTLPTPPMDELCDWKRDSKNEKMSRCGFRACLNKAAVGQKNVHNHIYKLRGWTRFDWIISLQAMLITIYVLSALAVSAIGYLNPWPMFLLAIFLFIPILPMLFATWYEESFKVFGCMQLLCSFVELFWSSYILLDMKYHDNDWRAYFTMFNVFWQVIKYEY</sequence>
<keyword evidence="1" id="KW-1133">Transmembrane helix</keyword>
<reference evidence="2 3" key="2">
    <citation type="submission" date="2018-11" db="EMBL/GenBank/DDBJ databases">
        <authorList>
            <consortium name="Pathogen Informatics"/>
        </authorList>
    </citation>
    <scope>NUCLEOTIDE SEQUENCE [LARGE SCALE GENOMIC DNA]</scope>
</reference>
<dbReference type="OrthoDB" id="5863032at2759"/>
<keyword evidence="1" id="KW-0472">Membrane</keyword>
<dbReference type="WBParaSite" id="TCLT_0000761801-mRNA-1">
    <property type="protein sequence ID" value="TCLT_0000761801-mRNA-1"/>
    <property type="gene ID" value="TCLT_0000761801"/>
</dbReference>
<accession>A0A0N5D3U9</accession>
<feature type="transmembrane region" description="Helical" evidence="1">
    <location>
        <begin position="91"/>
        <end position="110"/>
    </location>
</feature>
<evidence type="ECO:0000256" key="1">
    <source>
        <dbReference type="SAM" id="Phobius"/>
    </source>
</evidence>
<dbReference type="Proteomes" id="UP000276776">
    <property type="component" value="Unassembled WGS sequence"/>
</dbReference>
<evidence type="ECO:0000313" key="3">
    <source>
        <dbReference type="Proteomes" id="UP000276776"/>
    </source>
</evidence>
<keyword evidence="3" id="KW-1185">Reference proteome</keyword>
<evidence type="ECO:0000313" key="4">
    <source>
        <dbReference type="WBParaSite" id="TCLT_0000761801-mRNA-1"/>
    </source>
</evidence>
<dbReference type="AlphaFoldDB" id="A0A0N5D3U9"/>
<dbReference type="OMA" id="DNDWRAY"/>
<feature type="transmembrane region" description="Helical" evidence="1">
    <location>
        <begin position="60"/>
        <end position="85"/>
    </location>
</feature>
<keyword evidence="1" id="KW-0812">Transmembrane</keyword>
<protein>
    <submittedName>
        <fullName evidence="4">Transmembrane protein</fullName>
    </submittedName>
</protein>
<name>A0A0N5D3U9_THECL</name>
<evidence type="ECO:0000313" key="2">
    <source>
        <dbReference type="EMBL" id="VDN05080.1"/>
    </source>
</evidence>
<organism evidence="4">
    <name type="scientific">Thelazia callipaeda</name>
    <name type="common">Oriental eyeworm</name>
    <name type="synonym">Parasitic nematode</name>
    <dbReference type="NCBI Taxonomy" id="103827"/>
    <lineage>
        <taxon>Eukaryota</taxon>
        <taxon>Metazoa</taxon>
        <taxon>Ecdysozoa</taxon>
        <taxon>Nematoda</taxon>
        <taxon>Chromadorea</taxon>
        <taxon>Rhabditida</taxon>
        <taxon>Spirurina</taxon>
        <taxon>Spiruromorpha</taxon>
        <taxon>Thelazioidea</taxon>
        <taxon>Thelaziidae</taxon>
        <taxon>Thelazia</taxon>
    </lineage>
</organism>